<dbReference type="PROSITE" id="PS50893">
    <property type="entry name" value="ABC_TRANSPORTER_2"/>
    <property type="match status" value="2"/>
</dbReference>
<dbReference type="InterPro" id="IPR027417">
    <property type="entry name" value="P-loop_NTPase"/>
</dbReference>
<evidence type="ECO:0000256" key="2">
    <source>
        <dbReference type="ARBA" id="ARBA00022737"/>
    </source>
</evidence>
<keyword evidence="4 6" id="KW-0067">ATP-binding</keyword>
<dbReference type="InterPro" id="IPR003439">
    <property type="entry name" value="ABC_transporter-like_ATP-bd"/>
</dbReference>
<evidence type="ECO:0000259" key="5">
    <source>
        <dbReference type="PROSITE" id="PS50893"/>
    </source>
</evidence>
<dbReference type="SMART" id="SM00382">
    <property type="entry name" value="AAA"/>
    <property type="match status" value="2"/>
</dbReference>
<organism evidence="6 7">
    <name type="scientific">Brachybacterium massiliense</name>
    <dbReference type="NCBI Taxonomy" id="1755098"/>
    <lineage>
        <taxon>Bacteria</taxon>
        <taxon>Bacillati</taxon>
        <taxon>Actinomycetota</taxon>
        <taxon>Actinomycetes</taxon>
        <taxon>Micrococcales</taxon>
        <taxon>Dermabacteraceae</taxon>
        <taxon>Brachybacterium</taxon>
    </lineage>
</organism>
<evidence type="ECO:0000313" key="7">
    <source>
        <dbReference type="Proteomes" id="UP000742460"/>
    </source>
</evidence>
<comment type="caution">
    <text evidence="6">The sequence shown here is derived from an EMBL/GenBank/DDBJ whole genome shotgun (WGS) entry which is preliminary data.</text>
</comment>
<evidence type="ECO:0000256" key="1">
    <source>
        <dbReference type="ARBA" id="ARBA00022448"/>
    </source>
</evidence>
<keyword evidence="3" id="KW-0547">Nucleotide-binding</keyword>
<dbReference type="AlphaFoldDB" id="A0A921SXG0"/>
<accession>A0A921SXG0</accession>
<dbReference type="InterPro" id="IPR017871">
    <property type="entry name" value="ABC_transporter-like_CS"/>
</dbReference>
<protein>
    <submittedName>
        <fullName evidence="6">Sugar ABC transporter ATP-binding protein</fullName>
    </submittedName>
</protein>
<dbReference type="CDD" id="cd03216">
    <property type="entry name" value="ABC_Carb_Monos_I"/>
    <property type="match status" value="1"/>
</dbReference>
<gene>
    <name evidence="6" type="ORF">K8V81_08855</name>
</gene>
<reference evidence="6" key="2">
    <citation type="submission" date="2021-09" db="EMBL/GenBank/DDBJ databases">
        <authorList>
            <person name="Gilroy R."/>
        </authorList>
    </citation>
    <scope>NUCLEOTIDE SEQUENCE</scope>
    <source>
        <strain evidence="6">ChiGjej5B5-22894</strain>
    </source>
</reference>
<dbReference type="EMBL" id="DYUE01000207">
    <property type="protein sequence ID" value="HJG91823.1"/>
    <property type="molecule type" value="Genomic_DNA"/>
</dbReference>
<dbReference type="Gene3D" id="3.40.50.300">
    <property type="entry name" value="P-loop containing nucleotide triphosphate hydrolases"/>
    <property type="match status" value="2"/>
</dbReference>
<evidence type="ECO:0000313" key="6">
    <source>
        <dbReference type="EMBL" id="HJG91823.1"/>
    </source>
</evidence>
<dbReference type="InterPro" id="IPR003593">
    <property type="entry name" value="AAA+_ATPase"/>
</dbReference>
<dbReference type="PANTHER" id="PTHR43790:SF9">
    <property type="entry name" value="GALACTOFURANOSE TRANSPORTER ATP-BINDING PROTEIN YTFR"/>
    <property type="match status" value="1"/>
</dbReference>
<feature type="domain" description="ABC transporter" evidence="5">
    <location>
        <begin position="13"/>
        <end position="249"/>
    </location>
</feature>
<dbReference type="Pfam" id="PF00005">
    <property type="entry name" value="ABC_tran"/>
    <property type="match status" value="2"/>
</dbReference>
<dbReference type="PROSITE" id="PS00211">
    <property type="entry name" value="ABC_TRANSPORTER_1"/>
    <property type="match status" value="1"/>
</dbReference>
<dbReference type="CDD" id="cd03215">
    <property type="entry name" value="ABC_Carb_Monos_II"/>
    <property type="match status" value="1"/>
</dbReference>
<feature type="domain" description="ABC transporter" evidence="5">
    <location>
        <begin position="259"/>
        <end position="510"/>
    </location>
</feature>
<reference evidence="6" key="1">
    <citation type="journal article" date="2021" name="PeerJ">
        <title>Extensive microbial diversity within the chicken gut microbiome revealed by metagenomics and culture.</title>
        <authorList>
            <person name="Gilroy R."/>
            <person name="Ravi A."/>
            <person name="Getino M."/>
            <person name="Pursley I."/>
            <person name="Horton D.L."/>
            <person name="Alikhan N.F."/>
            <person name="Baker D."/>
            <person name="Gharbi K."/>
            <person name="Hall N."/>
            <person name="Watson M."/>
            <person name="Adriaenssens E.M."/>
            <person name="Foster-Nyarko E."/>
            <person name="Jarju S."/>
            <person name="Secka A."/>
            <person name="Antonio M."/>
            <person name="Oren A."/>
            <person name="Chaudhuri R.R."/>
            <person name="La Ragione R."/>
            <person name="Hildebrand F."/>
            <person name="Pallen M.J."/>
        </authorList>
    </citation>
    <scope>NUCLEOTIDE SEQUENCE</scope>
    <source>
        <strain evidence="6">ChiGjej5B5-22894</strain>
    </source>
</reference>
<dbReference type="PANTHER" id="PTHR43790">
    <property type="entry name" value="CARBOHYDRATE TRANSPORT ATP-BINDING PROTEIN MG119-RELATED"/>
    <property type="match status" value="1"/>
</dbReference>
<dbReference type="GO" id="GO:0005524">
    <property type="term" value="F:ATP binding"/>
    <property type="evidence" value="ECO:0007669"/>
    <property type="project" value="UniProtKB-KW"/>
</dbReference>
<dbReference type="SUPFAM" id="SSF52540">
    <property type="entry name" value="P-loop containing nucleoside triphosphate hydrolases"/>
    <property type="match status" value="2"/>
</dbReference>
<proteinExistence type="predicted"/>
<sequence length="525" mass="56530">MSTHAADHPETAVAMTGITVDFGPVRTLHGVDLELRAGEIHALMGENGAGKSTLINVLAGVVQPSAGSIRLEGRPVRFSSAADAQAAGVAAVLQDVPLSQHLSIGENVMLGHEPHGRWGIRWSTLHERARQMLGELGLAALDTRRPLRELSPAMRQLVSIARAMATRPRVLLLDEPTSSLDTAEVEQLFAVLRRLREQGVAMVFASHFLEQVLALGDRLTVLRAGAKVAEFPAHQVERSELIALMIGRDLQDLRQIGSLRQEHRAQPEGPPFYSARGLGQQDVLAPTDLDLHRGEVVGIAGLRGSGRTELARLLAGGERPDSGVTAVDGREISFPSPAAALRHHIAMASEDRLEEGVIAGLSIRENIALALQSMRGWARPISRAEREELVTAYIDELGITPADPATPIEQLSGGNQQKVLLARWLATRPRLVVLDEPTKGIDIRSRVEIQSLIARLAASHVAVVIISSDLDELIRLSDRIVVMKDRVKIGEVSNGPGLSVDTIVEMIAAPTEEEDLPPPGELALG</sequence>
<evidence type="ECO:0000256" key="4">
    <source>
        <dbReference type="ARBA" id="ARBA00022840"/>
    </source>
</evidence>
<name>A0A921SXG0_9MICO</name>
<dbReference type="GO" id="GO:0016887">
    <property type="term" value="F:ATP hydrolysis activity"/>
    <property type="evidence" value="ECO:0007669"/>
    <property type="project" value="InterPro"/>
</dbReference>
<keyword evidence="2" id="KW-0677">Repeat</keyword>
<dbReference type="InterPro" id="IPR050107">
    <property type="entry name" value="ABC_carbohydrate_import_ATPase"/>
</dbReference>
<evidence type="ECO:0000256" key="3">
    <source>
        <dbReference type="ARBA" id="ARBA00022741"/>
    </source>
</evidence>
<dbReference type="Proteomes" id="UP000742460">
    <property type="component" value="Unassembled WGS sequence"/>
</dbReference>
<keyword evidence="1" id="KW-0813">Transport</keyword>